<dbReference type="OrthoDB" id="414730at2759"/>
<accession>A0A7D9HG93</accession>
<reference evidence="1" key="1">
    <citation type="submission" date="2020-04" db="EMBL/GenBank/DDBJ databases">
        <authorList>
            <person name="Alioto T."/>
            <person name="Alioto T."/>
            <person name="Gomez Garrido J."/>
        </authorList>
    </citation>
    <scope>NUCLEOTIDE SEQUENCE</scope>
    <source>
        <strain evidence="1">A484AB</strain>
    </source>
</reference>
<dbReference type="EMBL" id="CACRXK020000713">
    <property type="protein sequence ID" value="CAB3984260.1"/>
    <property type="molecule type" value="Genomic_DNA"/>
</dbReference>
<comment type="caution">
    <text evidence="1">The sequence shown here is derived from an EMBL/GenBank/DDBJ whole genome shotgun (WGS) entry which is preliminary data.</text>
</comment>
<evidence type="ECO:0000313" key="1">
    <source>
        <dbReference type="EMBL" id="CAB3984260.1"/>
    </source>
</evidence>
<dbReference type="AlphaFoldDB" id="A0A7D9HG93"/>
<organism evidence="1 2">
    <name type="scientific">Paramuricea clavata</name>
    <name type="common">Red gorgonian</name>
    <name type="synonym">Violescent sea-whip</name>
    <dbReference type="NCBI Taxonomy" id="317549"/>
    <lineage>
        <taxon>Eukaryota</taxon>
        <taxon>Metazoa</taxon>
        <taxon>Cnidaria</taxon>
        <taxon>Anthozoa</taxon>
        <taxon>Octocorallia</taxon>
        <taxon>Malacalcyonacea</taxon>
        <taxon>Plexauridae</taxon>
        <taxon>Paramuricea</taxon>
    </lineage>
</organism>
<evidence type="ECO:0000313" key="2">
    <source>
        <dbReference type="Proteomes" id="UP001152795"/>
    </source>
</evidence>
<keyword evidence="2" id="KW-1185">Reference proteome</keyword>
<name>A0A7D9HG93_PARCT</name>
<dbReference type="PANTHER" id="PTHR33332">
    <property type="entry name" value="REVERSE TRANSCRIPTASE DOMAIN-CONTAINING PROTEIN"/>
    <property type="match status" value="1"/>
</dbReference>
<sequence length="132" mass="14734">MKLVTCGLPQGSILGPLLFLIYINDLPNSLEYSSTRMFANDTTLSVSGKSIQDVEVAINHDLTNVKQWLSANRLSLNLVKTEYLLIGSRYNINNLLAAPNIFVGDTPIKKVKETKAPGVHIDEFLLWGKRLY</sequence>
<dbReference type="PROSITE" id="PS50878">
    <property type="entry name" value="RT_POL"/>
    <property type="match status" value="1"/>
</dbReference>
<gene>
    <name evidence="1" type="ORF">PACLA_8A010279</name>
</gene>
<proteinExistence type="predicted"/>
<dbReference type="InterPro" id="IPR000477">
    <property type="entry name" value="RT_dom"/>
</dbReference>
<dbReference type="Proteomes" id="UP001152795">
    <property type="component" value="Unassembled WGS sequence"/>
</dbReference>
<dbReference type="Pfam" id="PF00078">
    <property type="entry name" value="RVT_1"/>
    <property type="match status" value="1"/>
</dbReference>
<protein>
    <submittedName>
        <fullName evidence="1">Uncharacterized protein</fullName>
    </submittedName>
</protein>